<organism evidence="1 2">
    <name type="scientific">Moraxella caprae</name>
    <dbReference type="NCBI Taxonomy" id="90240"/>
    <lineage>
        <taxon>Bacteria</taxon>
        <taxon>Pseudomonadati</taxon>
        <taxon>Pseudomonadota</taxon>
        <taxon>Gammaproteobacteria</taxon>
        <taxon>Moraxellales</taxon>
        <taxon>Moraxellaceae</taxon>
        <taxon>Moraxella</taxon>
    </lineage>
</organism>
<evidence type="ECO:0000313" key="2">
    <source>
        <dbReference type="Proteomes" id="UP000254065"/>
    </source>
</evidence>
<proteinExistence type="predicted"/>
<dbReference type="Proteomes" id="UP000254065">
    <property type="component" value="Unassembled WGS sequence"/>
</dbReference>
<protein>
    <submittedName>
        <fullName evidence="1">Uncharacterized protein</fullName>
    </submittedName>
</protein>
<dbReference type="STRING" id="1122244.GCA_000426885_01709"/>
<dbReference type="AlphaFoldDB" id="A0A378QW38"/>
<evidence type="ECO:0000313" key="1">
    <source>
        <dbReference type="EMBL" id="STZ07212.1"/>
    </source>
</evidence>
<accession>A0A378QW38</accession>
<sequence>MTMLYINEYNHSDKTENLAIDLDDRSGKFLFDLLLDPISNSMAKQGDNEWGVDYQLWWNIAESQSLNDLPSDIFMQAYGLIQKSDNQDLKPFMLEILQKMQADPRFKKV</sequence>
<gene>
    <name evidence="1" type="ORF">NCTC12877_00167</name>
</gene>
<reference evidence="1 2" key="1">
    <citation type="submission" date="2018-06" db="EMBL/GenBank/DDBJ databases">
        <authorList>
            <consortium name="Pathogen Informatics"/>
            <person name="Doyle S."/>
        </authorList>
    </citation>
    <scope>NUCLEOTIDE SEQUENCE [LARGE SCALE GENOMIC DNA]</scope>
    <source>
        <strain evidence="1 2">NCTC12877</strain>
    </source>
</reference>
<keyword evidence="2" id="KW-1185">Reference proteome</keyword>
<dbReference type="RefSeq" id="WP_115341002.1">
    <property type="nucleotide sequence ID" value="NZ_UGQB01000004.1"/>
</dbReference>
<name>A0A378QW38_9GAMM</name>
<dbReference type="EMBL" id="UGQB01000004">
    <property type="protein sequence ID" value="STZ07212.1"/>
    <property type="molecule type" value="Genomic_DNA"/>
</dbReference>